<dbReference type="CDD" id="cd09274">
    <property type="entry name" value="RNase_HI_RT_Ty3"/>
    <property type="match status" value="1"/>
</dbReference>
<dbReference type="GO" id="GO:0008270">
    <property type="term" value="F:zinc ion binding"/>
    <property type="evidence" value="ECO:0007669"/>
    <property type="project" value="InterPro"/>
</dbReference>
<dbReference type="PANTHER" id="PTHR37984:SF11">
    <property type="entry name" value="INTEGRASE CATALYTIC DOMAIN-CONTAINING PROTEIN"/>
    <property type="match status" value="1"/>
</dbReference>
<dbReference type="GO" id="GO:0003964">
    <property type="term" value="F:RNA-directed DNA polymerase activity"/>
    <property type="evidence" value="ECO:0007669"/>
    <property type="project" value="UniProtKB-KW"/>
</dbReference>
<protein>
    <recommendedName>
        <fullName evidence="1">RNA-directed DNA polymerase</fullName>
        <ecNumber evidence="1">2.7.7.49</ecNumber>
    </recommendedName>
</protein>
<evidence type="ECO:0000256" key="8">
    <source>
        <dbReference type="SAM" id="MobiDB-lite"/>
    </source>
</evidence>
<evidence type="ECO:0000256" key="4">
    <source>
        <dbReference type="ARBA" id="ARBA00022722"/>
    </source>
</evidence>
<evidence type="ECO:0000256" key="7">
    <source>
        <dbReference type="ARBA" id="ARBA00022918"/>
    </source>
</evidence>
<dbReference type="InterPro" id="IPR036875">
    <property type="entry name" value="Znf_CCHC_sf"/>
</dbReference>
<dbReference type="SUPFAM" id="SSF56672">
    <property type="entry name" value="DNA/RNA polymerases"/>
    <property type="match status" value="1"/>
</dbReference>
<dbReference type="InterPro" id="IPR043128">
    <property type="entry name" value="Rev_trsase/Diguanyl_cyclase"/>
</dbReference>
<evidence type="ECO:0000256" key="6">
    <source>
        <dbReference type="ARBA" id="ARBA00022801"/>
    </source>
</evidence>
<dbReference type="EMBL" id="BK008868">
    <property type="protein sequence ID" value="DAA65000.1"/>
    <property type="molecule type" value="Genomic_DNA"/>
</dbReference>
<feature type="region of interest" description="Disordered" evidence="8">
    <location>
        <begin position="1170"/>
        <end position="1257"/>
    </location>
</feature>
<dbReference type="GO" id="GO:0004519">
    <property type="term" value="F:endonuclease activity"/>
    <property type="evidence" value="ECO:0007669"/>
    <property type="project" value="UniProtKB-KW"/>
</dbReference>
<organism evidence="10">
    <name type="scientific">Drosophila ananassae</name>
    <name type="common">Fruit fly</name>
    <dbReference type="NCBI Taxonomy" id="7217"/>
    <lineage>
        <taxon>Eukaryota</taxon>
        <taxon>Metazoa</taxon>
        <taxon>Ecdysozoa</taxon>
        <taxon>Arthropoda</taxon>
        <taxon>Hexapoda</taxon>
        <taxon>Insecta</taxon>
        <taxon>Pterygota</taxon>
        <taxon>Neoptera</taxon>
        <taxon>Endopterygota</taxon>
        <taxon>Diptera</taxon>
        <taxon>Brachycera</taxon>
        <taxon>Muscomorpha</taxon>
        <taxon>Ephydroidea</taxon>
        <taxon>Drosophilidae</taxon>
        <taxon>Drosophila</taxon>
        <taxon>Sophophora</taxon>
    </lineage>
</organism>
<evidence type="ECO:0000259" key="9">
    <source>
        <dbReference type="PROSITE" id="PS50878"/>
    </source>
</evidence>
<dbReference type="InterPro" id="IPR050951">
    <property type="entry name" value="Retrovirus_Pol_polyprotein"/>
</dbReference>
<accession>A0A175EU06</accession>
<dbReference type="EC" id="2.7.7.49" evidence="1"/>
<dbReference type="InterPro" id="IPR041373">
    <property type="entry name" value="RT_RNaseH"/>
</dbReference>
<dbReference type="CDD" id="cd00303">
    <property type="entry name" value="retropepsin_like"/>
    <property type="match status" value="1"/>
</dbReference>
<dbReference type="PANTHER" id="PTHR37984">
    <property type="entry name" value="PROTEIN CBG26694"/>
    <property type="match status" value="1"/>
</dbReference>
<dbReference type="InterPro" id="IPR000477">
    <property type="entry name" value="RT_dom"/>
</dbReference>
<dbReference type="PROSITE" id="PS50878">
    <property type="entry name" value="RT_POL"/>
    <property type="match status" value="1"/>
</dbReference>
<gene>
    <name evidence="10" type="primary">gag-pol</name>
</gene>
<evidence type="ECO:0000256" key="1">
    <source>
        <dbReference type="ARBA" id="ARBA00012493"/>
    </source>
</evidence>
<keyword evidence="3" id="KW-0548">Nucleotidyltransferase</keyword>
<proteinExistence type="predicted"/>
<evidence type="ECO:0000256" key="2">
    <source>
        <dbReference type="ARBA" id="ARBA00022679"/>
    </source>
</evidence>
<dbReference type="Pfam" id="PF00078">
    <property type="entry name" value="RVT_1"/>
    <property type="match status" value="1"/>
</dbReference>
<dbReference type="InterPro" id="IPR041588">
    <property type="entry name" value="Integrase_H2C2"/>
</dbReference>
<dbReference type="InterPro" id="IPR043502">
    <property type="entry name" value="DNA/RNA_pol_sf"/>
</dbReference>
<dbReference type="OrthoDB" id="7832353at2759"/>
<dbReference type="Gene3D" id="2.40.70.10">
    <property type="entry name" value="Acid Proteases"/>
    <property type="match status" value="1"/>
</dbReference>
<dbReference type="SMART" id="SM00343">
    <property type="entry name" value="ZnF_C2HC"/>
    <property type="match status" value="2"/>
</dbReference>
<evidence type="ECO:0000256" key="3">
    <source>
        <dbReference type="ARBA" id="ARBA00022695"/>
    </source>
</evidence>
<keyword evidence="4" id="KW-0540">Nuclease</keyword>
<evidence type="ECO:0000313" key="10">
    <source>
        <dbReference type="EMBL" id="DAA65000.1"/>
    </source>
</evidence>
<dbReference type="Gene3D" id="4.10.60.10">
    <property type="entry name" value="Zinc finger, CCHC-type"/>
    <property type="match status" value="1"/>
</dbReference>
<evidence type="ECO:0000256" key="5">
    <source>
        <dbReference type="ARBA" id="ARBA00022759"/>
    </source>
</evidence>
<dbReference type="Gene3D" id="3.30.70.270">
    <property type="match status" value="2"/>
</dbReference>
<keyword evidence="6" id="KW-0378">Hydrolase</keyword>
<dbReference type="InterPro" id="IPR001878">
    <property type="entry name" value="Znf_CCHC"/>
</dbReference>
<dbReference type="InterPro" id="IPR021109">
    <property type="entry name" value="Peptidase_aspartic_dom_sf"/>
</dbReference>
<name>A0A175EU06_DROAN</name>
<feature type="compositionally biased region" description="Basic and acidic residues" evidence="8">
    <location>
        <begin position="1232"/>
        <end position="1257"/>
    </location>
</feature>
<dbReference type="GO" id="GO:0003676">
    <property type="term" value="F:nucleic acid binding"/>
    <property type="evidence" value="ECO:0007669"/>
    <property type="project" value="InterPro"/>
</dbReference>
<dbReference type="Pfam" id="PF17921">
    <property type="entry name" value="Integrase_H2C2"/>
    <property type="match status" value="1"/>
</dbReference>
<keyword evidence="5" id="KW-0255">Endonuclease</keyword>
<dbReference type="GO" id="GO:0016787">
    <property type="term" value="F:hydrolase activity"/>
    <property type="evidence" value="ECO:0007669"/>
    <property type="project" value="UniProtKB-KW"/>
</dbReference>
<dbReference type="Pfam" id="PF17917">
    <property type="entry name" value="RT_RNaseH"/>
    <property type="match status" value="1"/>
</dbReference>
<dbReference type="Gene3D" id="1.10.340.70">
    <property type="match status" value="1"/>
</dbReference>
<feature type="domain" description="Reverse transcriptase" evidence="9">
    <location>
        <begin position="458"/>
        <end position="635"/>
    </location>
</feature>
<dbReference type="AlphaFoldDB" id="A0A175EU06"/>
<dbReference type="Gene3D" id="3.10.10.10">
    <property type="entry name" value="HIV Type 1 Reverse Transcriptase, subunit A, domain 1"/>
    <property type="match status" value="1"/>
</dbReference>
<keyword evidence="7" id="KW-0695">RNA-directed DNA polymerase</keyword>
<dbReference type="FunFam" id="3.30.70.270:FF:000023">
    <property type="entry name" value="Pol"/>
    <property type="match status" value="1"/>
</dbReference>
<reference evidence="10" key="1">
    <citation type="journal article" date="2016" name="Dokl. Biochem. Biophys.">
        <title>The first complete Mag family retrotransposons discovered in Drosophila.</title>
        <authorList>
            <person name="Glukhov I.A."/>
            <person name="Kotnova A.P."/>
            <person name="Stefanov Y.E."/>
            <person name="Ilyin Y.V."/>
        </authorList>
    </citation>
    <scope>NUCLEOTIDE SEQUENCE</scope>
</reference>
<dbReference type="FunFam" id="1.10.340.70:FF:000003">
    <property type="entry name" value="Protein CBG25708"/>
    <property type="match status" value="1"/>
</dbReference>
<dbReference type="CDD" id="cd01647">
    <property type="entry name" value="RT_LTR"/>
    <property type="match status" value="1"/>
</dbReference>
<sequence length="1257" mass="143313">MGDTAIKPFLCEAMDKAILRNEWEKWLRSFTIYLEAEGISDTRQKRSKILLLGGVQLQSVAYSLPGALIDPDDKGEIDIYAVLVERLGKYFSPKQNSTFERHLFRSLTPSENGSFSDFVLQLRQQMSKCSFGSCKKEIEDICLKDKIIDAWAPLELKKKFLGKEHSLDEVIEACQVEEQIDKASKAMTSRPDVGPICKISNQKPGRRECPRCGKFGHTYNDPACPARKASCNKCSKIGHFAKMCRTIIKERFSKFQRSSLKRPNSYIRCVGEEAASPKQRKEESPCFKISSDEGEEHIKCHVGGRNIRLIIDSGSKFNLLSHADWSRLKREKATFFNERFKSEEQFRGYASDKLLQVICIFEAPISVEPGAEIFATFYVIENGRQSLLGRDTAVELKVLRLGRNINQIKEIVPFPKWKGIEVKLSIDDTVRPVQQPLRRIPVALEDRVMEKLNEALSRDIIEPVTAPSSWISPIVLAFKENGDIRVCVDMRQANRAILRENYPLPTFDSFMTRLKKAKFFARLDLKDAYHQLALDKASREITTFITPEGLFRYKRLMFGVNSAPEIFQRLLEQMLSKVPNALNFIDDIIIFGATKSETDNTVKQVCQIFQENNVLLNKDKCVWNTDKLKFLGHILSAKGIEVDPEKIDTIRSFRAPKNKEKTRSFLGLVTYVGKFIPDLAHHTDTLRKLLKTENKFTWGEAERMAFSNLKDQLAEVPRLAYFNPKHRTRVIADASPVALGHVLLQFSDKGDPLIISFASKALSEVETRYSQTEKESLALVWAVEKFYYYLAGLHFELVTDHKPLEAIFKPTSKPPARIERWLLRLQSYKFTVIYKAGKENISDALSRLCQLSTAKEMDPKTEYSILRLVQSSVPKCLTISNMVEFSLRDEEIIDAISCLQNNSWKPEASTNFYPFRNELSSIGSLLLRGNRIVVPTPLREQTLELAHEGHPGETAMKRRLRSKVWWPQMDRAVEKFVKACRDCCLVSQAPRPPPMDRHLFPTGPWIWVASDLLGPLPNGEYILVFIDYFSNGKNYKEEIQSFVLMYNVTPHGTTGVAPTKLMFNRVIRDKIPGIEEIEEQYLDSAEMDRDLVEKHKGKQATDKRRGARESDIKVGDKVFQKNVVFPNKLTPTFDNTEYTVVEKHRNIVEIERDGRKLTRNVGHLKKVPEMAARPKPPQTPEGGASPITFPADAASQDLNLTSRIRRPDQAPQPPLKLKLVNKGGMWEPALEENQRDPGSDAGPAEKERNDQQGGTRE</sequence>
<keyword evidence="2" id="KW-0808">Transferase</keyword>
<dbReference type="SUPFAM" id="SSF57756">
    <property type="entry name" value="Retrovirus zinc finger-like domains"/>
    <property type="match status" value="1"/>
</dbReference>